<dbReference type="PRINTS" id="PR00344">
    <property type="entry name" value="BCTRLSENSOR"/>
</dbReference>
<dbReference type="Pfam" id="PF00512">
    <property type="entry name" value="HisKA"/>
    <property type="match status" value="1"/>
</dbReference>
<dbReference type="InterPro" id="IPR000014">
    <property type="entry name" value="PAS"/>
</dbReference>
<dbReference type="SUPFAM" id="SSF55874">
    <property type="entry name" value="ATPase domain of HSP90 chaperone/DNA topoisomerase II/histidine kinase"/>
    <property type="match status" value="1"/>
</dbReference>
<dbReference type="Gene3D" id="3.40.50.2300">
    <property type="match status" value="1"/>
</dbReference>
<evidence type="ECO:0000259" key="6">
    <source>
        <dbReference type="PROSITE" id="PS50109"/>
    </source>
</evidence>
<dbReference type="CDD" id="cd00130">
    <property type="entry name" value="PAS"/>
    <property type="match status" value="1"/>
</dbReference>
<dbReference type="InterPro" id="IPR001610">
    <property type="entry name" value="PAC"/>
</dbReference>
<dbReference type="InterPro" id="IPR036890">
    <property type="entry name" value="HATPase_C_sf"/>
</dbReference>
<keyword evidence="5" id="KW-0812">Transmembrane</keyword>
<evidence type="ECO:0000313" key="11">
    <source>
        <dbReference type="Proteomes" id="UP000219439"/>
    </source>
</evidence>
<dbReference type="InterPro" id="IPR036097">
    <property type="entry name" value="HisK_dim/P_sf"/>
</dbReference>
<feature type="transmembrane region" description="Helical" evidence="5">
    <location>
        <begin position="20"/>
        <end position="41"/>
    </location>
</feature>
<dbReference type="PANTHER" id="PTHR43065">
    <property type="entry name" value="SENSOR HISTIDINE KINASE"/>
    <property type="match status" value="1"/>
</dbReference>
<dbReference type="SUPFAM" id="SSF47384">
    <property type="entry name" value="Homodimeric domain of signal transducing histidine kinase"/>
    <property type="match status" value="1"/>
</dbReference>
<evidence type="ECO:0000313" key="10">
    <source>
        <dbReference type="EMBL" id="SNZ06458.1"/>
    </source>
</evidence>
<organism evidence="10 11">
    <name type="scientific">Cohaesibacter gelatinilyticus</name>
    <dbReference type="NCBI Taxonomy" id="372072"/>
    <lineage>
        <taxon>Bacteria</taxon>
        <taxon>Pseudomonadati</taxon>
        <taxon>Pseudomonadota</taxon>
        <taxon>Alphaproteobacteria</taxon>
        <taxon>Hyphomicrobiales</taxon>
        <taxon>Cohaesibacteraceae</taxon>
    </lineage>
</organism>
<gene>
    <name evidence="10" type="ORF">SAMN06265368_0427</name>
</gene>
<evidence type="ECO:0000256" key="3">
    <source>
        <dbReference type="ARBA" id="ARBA00022553"/>
    </source>
</evidence>
<evidence type="ECO:0000256" key="4">
    <source>
        <dbReference type="PROSITE-ProRule" id="PRU00169"/>
    </source>
</evidence>
<reference evidence="10 11" key="1">
    <citation type="submission" date="2017-09" db="EMBL/GenBank/DDBJ databases">
        <authorList>
            <person name="Ehlers B."/>
            <person name="Leendertz F.H."/>
        </authorList>
    </citation>
    <scope>NUCLEOTIDE SEQUENCE [LARGE SCALE GENOMIC DNA]</scope>
    <source>
        <strain evidence="10 11">DSM 18289</strain>
    </source>
</reference>
<protein>
    <recommendedName>
        <fullName evidence="2">histidine kinase</fullName>
        <ecNumber evidence="2">2.7.13.3</ecNumber>
    </recommendedName>
</protein>
<dbReference type="InterPro" id="IPR011006">
    <property type="entry name" value="CheY-like_superfamily"/>
</dbReference>
<dbReference type="PROSITE" id="PS50113">
    <property type="entry name" value="PAC"/>
    <property type="match status" value="1"/>
</dbReference>
<dbReference type="InterPro" id="IPR003594">
    <property type="entry name" value="HATPase_dom"/>
</dbReference>
<dbReference type="SMART" id="SM00091">
    <property type="entry name" value="PAS"/>
    <property type="match status" value="1"/>
</dbReference>
<name>A0A285NAW7_9HYPH</name>
<dbReference type="SUPFAM" id="SSF55785">
    <property type="entry name" value="PYP-like sensor domain (PAS domain)"/>
    <property type="match status" value="1"/>
</dbReference>
<dbReference type="CDD" id="cd00156">
    <property type="entry name" value="REC"/>
    <property type="match status" value="1"/>
</dbReference>
<dbReference type="InterPro" id="IPR001789">
    <property type="entry name" value="Sig_transdc_resp-reg_receiver"/>
</dbReference>
<evidence type="ECO:0000256" key="5">
    <source>
        <dbReference type="SAM" id="Phobius"/>
    </source>
</evidence>
<dbReference type="SMART" id="SM00388">
    <property type="entry name" value="HisKA"/>
    <property type="match status" value="1"/>
</dbReference>
<dbReference type="Gene3D" id="3.30.450.20">
    <property type="entry name" value="PAS domain"/>
    <property type="match status" value="1"/>
</dbReference>
<dbReference type="SMART" id="SM00086">
    <property type="entry name" value="PAC"/>
    <property type="match status" value="1"/>
</dbReference>
<evidence type="ECO:0000256" key="2">
    <source>
        <dbReference type="ARBA" id="ARBA00012438"/>
    </source>
</evidence>
<dbReference type="RefSeq" id="WP_170955915.1">
    <property type="nucleotide sequence ID" value="NZ_OBEL01000001.1"/>
</dbReference>
<dbReference type="PROSITE" id="PS50109">
    <property type="entry name" value="HIS_KIN"/>
    <property type="match status" value="1"/>
</dbReference>
<feature type="modified residue" description="4-aspartylphosphate" evidence="4">
    <location>
        <position position="680"/>
    </location>
</feature>
<dbReference type="Pfam" id="PF13426">
    <property type="entry name" value="PAS_9"/>
    <property type="match status" value="1"/>
</dbReference>
<keyword evidence="11" id="KW-1185">Reference proteome</keyword>
<dbReference type="Gene3D" id="1.10.287.130">
    <property type="match status" value="1"/>
</dbReference>
<dbReference type="NCBIfam" id="TIGR00229">
    <property type="entry name" value="sensory_box"/>
    <property type="match status" value="1"/>
</dbReference>
<dbReference type="InterPro" id="IPR004358">
    <property type="entry name" value="Sig_transdc_His_kin-like_C"/>
</dbReference>
<dbReference type="SMART" id="SM00387">
    <property type="entry name" value="HATPase_c"/>
    <property type="match status" value="1"/>
</dbReference>
<keyword evidence="5" id="KW-0472">Membrane</keyword>
<evidence type="ECO:0000259" key="7">
    <source>
        <dbReference type="PROSITE" id="PS50110"/>
    </source>
</evidence>
<dbReference type="Pfam" id="PF00072">
    <property type="entry name" value="Response_reg"/>
    <property type="match status" value="1"/>
</dbReference>
<dbReference type="SUPFAM" id="SSF52172">
    <property type="entry name" value="CheY-like"/>
    <property type="match status" value="1"/>
</dbReference>
<comment type="catalytic activity">
    <reaction evidence="1">
        <text>ATP + protein L-histidine = ADP + protein N-phospho-L-histidine.</text>
        <dbReference type="EC" id="2.7.13.3"/>
    </reaction>
</comment>
<sequence length="745" mass="83016">MFSSLHRFFSKAPERVEGIPVGLFAGGLLAGIILTALFLALGTVTRFEQIKSGWISFSHQAEEKGVWISQIRGHFGYGGMIHNFKNYVLRRDDIYIQSLRQEFKDLYQPIDAYIASHPSSEEIKALIAIRRTVKRYELKIPVVLKATQEGWNAERLDKAVKVNDTAALQGLNTLETIWWQERQDNISDLVNALSRGEQLTRYAFIGLFVLIILAALLIGLMHFLIQRITASADQLSKELSARRKAQEAEKKLLRAVEQSPTTIAISDTKGKIEYVNRKFCELTGYDQQELVGHNPNILKSGYTSEEAYKLIWQRLNTGQEWRGIFKNRKKDGSFYWASTSILPLKDEDGNVTNFIGIGEDITEKKAAQQHMVKAQKMEAVGLLAGGIAHDFNNILMVILGNVQIALLDADQAANSEELEHIEIAARRAQSLVKQLLTFARRQPVSPRSLHLGQQIDEILVLLRASIANTISLGFERLCKPGECTIMADPTQIHQILMNLSRNAAEAIGGKAGSITFELSRMTVEEEHGLSKLPEHAKGVVKLSVIDTGPGIPAHIVERVFDPFYSTKPIGKGTGLGLSVVRSLVEDMNGRVEVENNPQGGTIMSLYFPLIESDDQVETQSAQLVGGHEQILLVDDEEEVLFVMRRLLTRLGYRVVAFTSSQSALADFAMDPQRYHLLLTDLVMPELGGEDLIKAARAIRPDLPIILSTAYMQDNDKLTDIEDLTILQKPVDVMEVANAVRGKLDG</sequence>
<dbReference type="CDD" id="cd00082">
    <property type="entry name" value="HisKA"/>
    <property type="match status" value="1"/>
</dbReference>
<dbReference type="GO" id="GO:0000155">
    <property type="term" value="F:phosphorelay sensor kinase activity"/>
    <property type="evidence" value="ECO:0007669"/>
    <property type="project" value="InterPro"/>
</dbReference>
<dbReference type="EMBL" id="OBEL01000001">
    <property type="protein sequence ID" value="SNZ06458.1"/>
    <property type="molecule type" value="Genomic_DNA"/>
</dbReference>
<dbReference type="InterPro" id="IPR003661">
    <property type="entry name" value="HisK_dim/P_dom"/>
</dbReference>
<dbReference type="Gene3D" id="3.30.565.10">
    <property type="entry name" value="Histidine kinase-like ATPase, C-terminal domain"/>
    <property type="match status" value="1"/>
</dbReference>
<evidence type="ECO:0000256" key="1">
    <source>
        <dbReference type="ARBA" id="ARBA00000085"/>
    </source>
</evidence>
<dbReference type="PROSITE" id="PS50112">
    <property type="entry name" value="PAS"/>
    <property type="match status" value="1"/>
</dbReference>
<dbReference type="PROSITE" id="PS50110">
    <property type="entry name" value="RESPONSE_REGULATORY"/>
    <property type="match status" value="1"/>
</dbReference>
<dbReference type="Proteomes" id="UP000219439">
    <property type="component" value="Unassembled WGS sequence"/>
</dbReference>
<dbReference type="SMART" id="SM00448">
    <property type="entry name" value="REC"/>
    <property type="match status" value="1"/>
</dbReference>
<dbReference type="InterPro" id="IPR000700">
    <property type="entry name" value="PAS-assoc_C"/>
</dbReference>
<feature type="domain" description="Response regulatory" evidence="7">
    <location>
        <begin position="629"/>
        <end position="743"/>
    </location>
</feature>
<proteinExistence type="predicted"/>
<dbReference type="Pfam" id="PF02518">
    <property type="entry name" value="HATPase_c"/>
    <property type="match status" value="1"/>
</dbReference>
<dbReference type="EC" id="2.7.13.3" evidence="2"/>
<dbReference type="PANTHER" id="PTHR43065:SF42">
    <property type="entry name" value="TWO-COMPONENT SENSOR PPRA"/>
    <property type="match status" value="1"/>
</dbReference>
<feature type="transmembrane region" description="Helical" evidence="5">
    <location>
        <begin position="202"/>
        <end position="225"/>
    </location>
</feature>
<feature type="domain" description="Histidine kinase" evidence="6">
    <location>
        <begin position="386"/>
        <end position="611"/>
    </location>
</feature>
<dbReference type="AlphaFoldDB" id="A0A285NAW7"/>
<feature type="domain" description="PAC" evidence="9">
    <location>
        <begin position="319"/>
        <end position="373"/>
    </location>
</feature>
<evidence type="ECO:0000259" key="9">
    <source>
        <dbReference type="PROSITE" id="PS50113"/>
    </source>
</evidence>
<accession>A0A285NAW7</accession>
<evidence type="ECO:0000259" key="8">
    <source>
        <dbReference type="PROSITE" id="PS50112"/>
    </source>
</evidence>
<keyword evidence="3 4" id="KW-0597">Phosphoprotein</keyword>
<dbReference type="InterPro" id="IPR035965">
    <property type="entry name" value="PAS-like_dom_sf"/>
</dbReference>
<dbReference type="InterPro" id="IPR005467">
    <property type="entry name" value="His_kinase_dom"/>
</dbReference>
<feature type="domain" description="PAS" evidence="8">
    <location>
        <begin position="248"/>
        <end position="294"/>
    </location>
</feature>
<keyword evidence="5" id="KW-1133">Transmembrane helix</keyword>